<dbReference type="GO" id="GO:0005737">
    <property type="term" value="C:cytoplasm"/>
    <property type="evidence" value="ECO:0007669"/>
    <property type="project" value="UniProtKB-SubCell"/>
</dbReference>
<keyword evidence="4 8" id="KW-0547">Nucleotide-binding</keyword>
<comment type="subcellular location">
    <subcellularLocation>
        <location evidence="8">Cytoplasm</location>
    </subcellularLocation>
</comment>
<protein>
    <recommendedName>
        <fullName evidence="8">Probable molybdenum cofactor guanylyltransferase</fullName>
        <shortName evidence="8">MoCo guanylyltransferase</shortName>
        <ecNumber evidence="8">2.7.7.77</ecNumber>
    </recommendedName>
    <alternativeName>
        <fullName evidence="8">GTP:molybdopterin guanylyltransferase</fullName>
    </alternativeName>
    <alternativeName>
        <fullName evidence="8">Mo-MPT guanylyltransferase</fullName>
    </alternativeName>
    <alternativeName>
        <fullName evidence="8">Molybdopterin guanylyltransferase</fullName>
    </alternativeName>
    <alternativeName>
        <fullName evidence="8">Molybdopterin-guanine dinucleotide synthase</fullName>
        <shortName evidence="8">MGD synthase</shortName>
    </alternativeName>
</protein>
<dbReference type="EMBL" id="AP025314">
    <property type="protein sequence ID" value="BDD09529.1"/>
    <property type="molecule type" value="Genomic_DNA"/>
</dbReference>
<dbReference type="Pfam" id="PF12804">
    <property type="entry name" value="NTP_transf_3"/>
    <property type="match status" value="1"/>
</dbReference>
<keyword evidence="10" id="KW-0548">Nucleotidyltransferase</keyword>
<proteinExistence type="inferred from homology"/>
<comment type="caution">
    <text evidence="8">Lacks conserved residue(s) required for the propagation of feature annotation.</text>
</comment>
<dbReference type="SUPFAM" id="SSF53448">
    <property type="entry name" value="Nucleotide-diphospho-sugar transferases"/>
    <property type="match status" value="1"/>
</dbReference>
<dbReference type="KEGG" id="fax:FUAX_19610"/>
<dbReference type="GO" id="GO:0046872">
    <property type="term" value="F:metal ion binding"/>
    <property type="evidence" value="ECO:0007669"/>
    <property type="project" value="UniProtKB-KW"/>
</dbReference>
<evidence type="ECO:0000313" key="11">
    <source>
        <dbReference type="Proteomes" id="UP001348817"/>
    </source>
</evidence>
<feature type="binding site" evidence="8">
    <location>
        <position position="70"/>
    </location>
    <ligand>
        <name>GTP</name>
        <dbReference type="ChEBI" id="CHEBI:37565"/>
    </ligand>
</feature>
<feature type="binding site" evidence="8">
    <location>
        <position position="95"/>
    </location>
    <ligand>
        <name>Mg(2+)</name>
        <dbReference type="ChEBI" id="CHEBI:18420"/>
    </ligand>
</feature>
<feature type="binding site" evidence="8">
    <location>
        <position position="95"/>
    </location>
    <ligand>
        <name>GTP</name>
        <dbReference type="ChEBI" id="CHEBI:37565"/>
    </ligand>
</feature>
<comment type="catalytic activity">
    <reaction evidence="8">
        <text>Mo-molybdopterin + GTP + H(+) = Mo-molybdopterin guanine dinucleotide + diphosphate</text>
        <dbReference type="Rhea" id="RHEA:34243"/>
        <dbReference type="ChEBI" id="CHEBI:15378"/>
        <dbReference type="ChEBI" id="CHEBI:33019"/>
        <dbReference type="ChEBI" id="CHEBI:37565"/>
        <dbReference type="ChEBI" id="CHEBI:71302"/>
        <dbReference type="ChEBI" id="CHEBI:71310"/>
        <dbReference type="EC" id="2.7.7.77"/>
    </reaction>
</comment>
<comment type="similarity">
    <text evidence="8">Belongs to the MobA family.</text>
</comment>
<dbReference type="Proteomes" id="UP001348817">
    <property type="component" value="Chromosome"/>
</dbReference>
<sequence length="192" mass="21597">MEKQRTGIILAGGKSSRMGRDKGLIRIEGKTFVQRIIDVLAPLVDDIIIVSDKPEYDAFGCKRAEDLIRDAGPLAGLYTGLHYSETEDNIVLSCDVPMVNTEVLRMLMDRVADDTDIVQLAYDGKTMPMLAMYKKRCEKKCLELLESGQRRLRTLALQSRTETVVLEERFAITVANINTPDDLKEISDENND</sequence>
<reference evidence="10 11" key="1">
    <citation type="submission" date="2021-12" db="EMBL/GenBank/DDBJ databases">
        <title>Genome sequencing of bacteria with rrn-lacking chromosome and rrn-plasmid.</title>
        <authorList>
            <person name="Anda M."/>
            <person name="Iwasaki W."/>
        </authorList>
    </citation>
    <scope>NUCLEOTIDE SEQUENCE [LARGE SCALE GENOMIC DNA]</scope>
    <source>
        <strain evidence="10 11">DSM 100852</strain>
    </source>
</reference>
<keyword evidence="1 8" id="KW-0963">Cytoplasm</keyword>
<dbReference type="HAMAP" id="MF_00316">
    <property type="entry name" value="MobA"/>
    <property type="match status" value="1"/>
</dbReference>
<accession>A0AAU9D4Z3</accession>
<name>A0AAU9D4Z3_9BACT</name>
<dbReference type="EC" id="2.7.7.77" evidence="8"/>
<evidence type="ECO:0000256" key="3">
    <source>
        <dbReference type="ARBA" id="ARBA00022723"/>
    </source>
</evidence>
<comment type="cofactor">
    <cofactor evidence="8">
        <name>Mg(2+)</name>
        <dbReference type="ChEBI" id="CHEBI:18420"/>
    </cofactor>
</comment>
<keyword evidence="2 8" id="KW-0808">Transferase</keyword>
<feature type="binding site" evidence="8">
    <location>
        <position position="22"/>
    </location>
    <ligand>
        <name>GTP</name>
        <dbReference type="ChEBI" id="CHEBI:37565"/>
    </ligand>
</feature>
<dbReference type="GO" id="GO:0005525">
    <property type="term" value="F:GTP binding"/>
    <property type="evidence" value="ECO:0007669"/>
    <property type="project" value="UniProtKB-UniRule"/>
</dbReference>
<dbReference type="AlphaFoldDB" id="A0AAU9D4Z3"/>
<dbReference type="InterPro" id="IPR013482">
    <property type="entry name" value="Molybde_CF_guanTrfase"/>
</dbReference>
<organism evidence="10 11">
    <name type="scientific">Fulvitalea axinellae</name>
    <dbReference type="NCBI Taxonomy" id="1182444"/>
    <lineage>
        <taxon>Bacteria</taxon>
        <taxon>Pseudomonadati</taxon>
        <taxon>Bacteroidota</taxon>
        <taxon>Cytophagia</taxon>
        <taxon>Cytophagales</taxon>
        <taxon>Persicobacteraceae</taxon>
        <taxon>Fulvitalea</taxon>
    </lineage>
</organism>
<evidence type="ECO:0000256" key="6">
    <source>
        <dbReference type="ARBA" id="ARBA00023134"/>
    </source>
</evidence>
<dbReference type="InterPro" id="IPR029044">
    <property type="entry name" value="Nucleotide-diphossugar_trans"/>
</dbReference>
<evidence type="ECO:0000256" key="4">
    <source>
        <dbReference type="ARBA" id="ARBA00022741"/>
    </source>
</evidence>
<keyword evidence="6 8" id="KW-0342">GTP-binding</keyword>
<keyword evidence="11" id="KW-1185">Reference proteome</keyword>
<keyword evidence="7 8" id="KW-0501">Molybdenum cofactor biosynthesis</keyword>
<evidence type="ECO:0000256" key="2">
    <source>
        <dbReference type="ARBA" id="ARBA00022679"/>
    </source>
</evidence>
<dbReference type="RefSeq" id="WP_338391126.1">
    <property type="nucleotide sequence ID" value="NZ_AP025314.1"/>
</dbReference>
<evidence type="ECO:0000256" key="5">
    <source>
        <dbReference type="ARBA" id="ARBA00022842"/>
    </source>
</evidence>
<feature type="domain" description="MobA-like NTP transferase" evidence="9">
    <location>
        <begin position="7"/>
        <end position="153"/>
    </location>
</feature>
<evidence type="ECO:0000256" key="8">
    <source>
        <dbReference type="HAMAP-Rule" id="MF_00316"/>
    </source>
</evidence>
<dbReference type="InterPro" id="IPR025877">
    <property type="entry name" value="MobA-like_NTP_Trfase"/>
</dbReference>
<dbReference type="PANTHER" id="PTHR19136">
    <property type="entry name" value="MOLYBDENUM COFACTOR GUANYLYLTRANSFERASE"/>
    <property type="match status" value="1"/>
</dbReference>
<dbReference type="Gene3D" id="3.90.550.10">
    <property type="entry name" value="Spore Coat Polysaccharide Biosynthesis Protein SpsA, Chain A"/>
    <property type="match status" value="1"/>
</dbReference>
<evidence type="ECO:0000256" key="1">
    <source>
        <dbReference type="ARBA" id="ARBA00022490"/>
    </source>
</evidence>
<comment type="function">
    <text evidence="8">Transfers a GMP moiety from GTP to Mo-molybdopterin (Mo-MPT) cofactor (Moco or molybdenum cofactor) to form Mo-molybdopterin guanine dinucleotide (Mo-MGD) cofactor.</text>
</comment>
<keyword evidence="3 8" id="KW-0479">Metal-binding</keyword>
<comment type="domain">
    <text evidence="8">The N-terminal domain determines nucleotide recognition and specific binding, while the C-terminal domain determines the specific binding to the target protein.</text>
</comment>
<gene>
    <name evidence="8 10" type="primary">mobA</name>
    <name evidence="10" type="ORF">FUAX_19610</name>
</gene>
<dbReference type="GO" id="GO:0061603">
    <property type="term" value="F:molybdenum cofactor guanylyltransferase activity"/>
    <property type="evidence" value="ECO:0007669"/>
    <property type="project" value="UniProtKB-EC"/>
</dbReference>
<dbReference type="GO" id="GO:0006777">
    <property type="term" value="P:Mo-molybdopterin cofactor biosynthetic process"/>
    <property type="evidence" value="ECO:0007669"/>
    <property type="project" value="UniProtKB-KW"/>
</dbReference>
<evidence type="ECO:0000256" key="7">
    <source>
        <dbReference type="ARBA" id="ARBA00023150"/>
    </source>
</evidence>
<keyword evidence="5 8" id="KW-0460">Magnesium</keyword>
<feature type="binding site" evidence="8">
    <location>
        <begin position="10"/>
        <end position="12"/>
    </location>
    <ligand>
        <name>GTP</name>
        <dbReference type="ChEBI" id="CHEBI:37565"/>
    </ligand>
</feature>
<dbReference type="PANTHER" id="PTHR19136:SF81">
    <property type="entry name" value="MOLYBDENUM COFACTOR GUANYLYLTRANSFERASE"/>
    <property type="match status" value="1"/>
</dbReference>
<evidence type="ECO:0000313" key="10">
    <source>
        <dbReference type="EMBL" id="BDD09529.1"/>
    </source>
</evidence>
<evidence type="ECO:0000259" key="9">
    <source>
        <dbReference type="Pfam" id="PF12804"/>
    </source>
</evidence>
<dbReference type="CDD" id="cd02503">
    <property type="entry name" value="MobA"/>
    <property type="match status" value="1"/>
</dbReference>